<keyword evidence="2" id="KW-0663">Pyridoxal phosphate</keyword>
<keyword evidence="3" id="KW-0805">Transcription regulation</keyword>
<evidence type="ECO:0000256" key="5">
    <source>
        <dbReference type="ARBA" id="ARBA00023163"/>
    </source>
</evidence>
<dbReference type="InterPro" id="IPR051446">
    <property type="entry name" value="HTH_trans_reg/aminotransferase"/>
</dbReference>
<dbReference type="SUPFAM" id="SSF46785">
    <property type="entry name" value="Winged helix' DNA-binding domain"/>
    <property type="match status" value="1"/>
</dbReference>
<evidence type="ECO:0000256" key="3">
    <source>
        <dbReference type="ARBA" id="ARBA00023015"/>
    </source>
</evidence>
<dbReference type="SMART" id="SM00345">
    <property type="entry name" value="HTH_GNTR"/>
    <property type="match status" value="1"/>
</dbReference>
<keyword evidence="5" id="KW-0804">Transcription</keyword>
<evidence type="ECO:0000256" key="2">
    <source>
        <dbReference type="ARBA" id="ARBA00022898"/>
    </source>
</evidence>
<dbReference type="InterPro" id="IPR036388">
    <property type="entry name" value="WH-like_DNA-bd_sf"/>
</dbReference>
<comment type="caution">
    <text evidence="7">The sequence shown here is derived from an EMBL/GenBank/DDBJ whole genome shotgun (WGS) entry which is preliminary data.</text>
</comment>
<keyword evidence="8" id="KW-1185">Reference proteome</keyword>
<reference evidence="7 8" key="1">
    <citation type="submission" date="2017-11" db="EMBL/GenBank/DDBJ databases">
        <title>Reclassification of Bisgaard taxon 5 as Caviibacterium pharyngocola gen. nov., sp. nov.</title>
        <authorList>
            <person name="Christensen H."/>
        </authorList>
    </citation>
    <scope>NUCLEOTIDE SEQUENCE [LARGE SCALE GENOMIC DNA]</scope>
    <source>
        <strain evidence="7 8">7_3</strain>
    </source>
</reference>
<dbReference type="SUPFAM" id="SSF53383">
    <property type="entry name" value="PLP-dependent transferases"/>
    <property type="match status" value="1"/>
</dbReference>
<evidence type="ECO:0000256" key="4">
    <source>
        <dbReference type="ARBA" id="ARBA00023125"/>
    </source>
</evidence>
<dbReference type="CDD" id="cd00609">
    <property type="entry name" value="AAT_like"/>
    <property type="match status" value="1"/>
</dbReference>
<comment type="similarity">
    <text evidence="1">In the C-terminal section; belongs to the class-I pyridoxal-phosphate-dependent aminotransferase family.</text>
</comment>
<name>A0A2M8RWE3_9PAST</name>
<dbReference type="PROSITE" id="PS50949">
    <property type="entry name" value="HTH_GNTR"/>
    <property type="match status" value="1"/>
</dbReference>
<dbReference type="InterPro" id="IPR000524">
    <property type="entry name" value="Tscrpt_reg_HTH_GntR"/>
</dbReference>
<organism evidence="7 8">
    <name type="scientific">Caviibacterium pharyngocola</name>
    <dbReference type="NCBI Taxonomy" id="28159"/>
    <lineage>
        <taxon>Bacteria</taxon>
        <taxon>Pseudomonadati</taxon>
        <taxon>Pseudomonadota</taxon>
        <taxon>Gammaproteobacteria</taxon>
        <taxon>Pasteurellales</taxon>
        <taxon>Pasteurellaceae</taxon>
        <taxon>Caviibacterium</taxon>
    </lineage>
</organism>
<proteinExistence type="inferred from homology"/>
<dbReference type="Pfam" id="PF00155">
    <property type="entry name" value="Aminotran_1_2"/>
    <property type="match status" value="1"/>
</dbReference>
<dbReference type="OrthoDB" id="9808770at2"/>
<sequence>MEKLNYRLDKNLDIPLYLQLYQQIKQAICRQELKLGERLPSKRRLCEYLQISQNTVESAYHQLSAEGYVQSQARQGFFVCFQAELEFEGEKYHQKTPHFLRAEKVTFDFNPNQIDTANFPLQRWKKCGRNCFGFHRRELLGLGDNQGDWTLRNEIAAYLFASRGVHCDAEQIVIAAGVESCLQQLILLFDQCYPQQNFTYAMENYGYAKVERLLNLYDKKVIKMPIHPQDDGVDLSFLAQQNVNVAFLTPSHLYPFGQVMPITQRQRLLEWASGSEQRYIIEDDYDSEFRYKGKPIPSLQSLDFNQKVIYLGSFSKLLMPSLRLSFMVLPKTLLAHYRRNFDFFHSSVSRFEQQRLANFMQQGEFEKHLHRMRKIYRKKMELLCELLAPYKHQLRYYGEHCGFYLLVELLEEKRSSAELCELARQKGIRLYPIDYAGKVLFSMGFGDLTETQLESAVIILADLWRLKSQEKAA</sequence>
<evidence type="ECO:0000313" key="7">
    <source>
        <dbReference type="EMBL" id="PJG83209.1"/>
    </source>
</evidence>
<dbReference type="EMBL" id="PHGZ01000011">
    <property type="protein sequence ID" value="PJG83209.1"/>
    <property type="molecule type" value="Genomic_DNA"/>
</dbReference>
<evidence type="ECO:0000256" key="1">
    <source>
        <dbReference type="ARBA" id="ARBA00005384"/>
    </source>
</evidence>
<dbReference type="Pfam" id="PF00392">
    <property type="entry name" value="GntR"/>
    <property type="match status" value="1"/>
</dbReference>
<dbReference type="GO" id="GO:0030170">
    <property type="term" value="F:pyridoxal phosphate binding"/>
    <property type="evidence" value="ECO:0007669"/>
    <property type="project" value="InterPro"/>
</dbReference>
<dbReference type="CDD" id="cd07377">
    <property type="entry name" value="WHTH_GntR"/>
    <property type="match status" value="1"/>
</dbReference>
<dbReference type="GO" id="GO:0003677">
    <property type="term" value="F:DNA binding"/>
    <property type="evidence" value="ECO:0007669"/>
    <property type="project" value="UniProtKB-KW"/>
</dbReference>
<accession>A0A2M8RWE3</accession>
<protein>
    <submittedName>
        <fullName evidence="7">PLP-dependent aminotransferase family protein</fullName>
    </submittedName>
</protein>
<keyword evidence="4" id="KW-0238">DNA-binding</keyword>
<keyword evidence="7" id="KW-0808">Transferase</keyword>
<dbReference type="InterPro" id="IPR036390">
    <property type="entry name" value="WH_DNA-bd_sf"/>
</dbReference>
<dbReference type="Proteomes" id="UP000230282">
    <property type="component" value="Unassembled WGS sequence"/>
</dbReference>
<dbReference type="GO" id="GO:0008483">
    <property type="term" value="F:transaminase activity"/>
    <property type="evidence" value="ECO:0007669"/>
    <property type="project" value="UniProtKB-KW"/>
</dbReference>
<dbReference type="InterPro" id="IPR004839">
    <property type="entry name" value="Aminotransferase_I/II_large"/>
</dbReference>
<dbReference type="InterPro" id="IPR015424">
    <property type="entry name" value="PyrdxlP-dep_Trfase"/>
</dbReference>
<evidence type="ECO:0000259" key="6">
    <source>
        <dbReference type="PROSITE" id="PS50949"/>
    </source>
</evidence>
<dbReference type="AlphaFoldDB" id="A0A2M8RWE3"/>
<dbReference type="PANTHER" id="PTHR46577:SF1">
    <property type="entry name" value="HTH-TYPE TRANSCRIPTIONAL REGULATORY PROTEIN GABR"/>
    <property type="match status" value="1"/>
</dbReference>
<gene>
    <name evidence="7" type="ORF">CVP04_05270</name>
</gene>
<dbReference type="PRINTS" id="PR00035">
    <property type="entry name" value="HTHGNTR"/>
</dbReference>
<dbReference type="RefSeq" id="WP_100296495.1">
    <property type="nucleotide sequence ID" value="NZ_PHGZ01000011.1"/>
</dbReference>
<dbReference type="PANTHER" id="PTHR46577">
    <property type="entry name" value="HTH-TYPE TRANSCRIPTIONAL REGULATORY PROTEIN GABR"/>
    <property type="match status" value="1"/>
</dbReference>
<keyword evidence="7" id="KW-0032">Aminotransferase</keyword>
<feature type="domain" description="HTH gntR-type" evidence="6">
    <location>
        <begin position="14"/>
        <end position="82"/>
    </location>
</feature>
<dbReference type="Gene3D" id="1.10.10.10">
    <property type="entry name" value="Winged helix-like DNA-binding domain superfamily/Winged helix DNA-binding domain"/>
    <property type="match status" value="1"/>
</dbReference>
<evidence type="ECO:0000313" key="8">
    <source>
        <dbReference type="Proteomes" id="UP000230282"/>
    </source>
</evidence>
<dbReference type="InterPro" id="IPR015421">
    <property type="entry name" value="PyrdxlP-dep_Trfase_major"/>
</dbReference>
<dbReference type="Gene3D" id="3.40.640.10">
    <property type="entry name" value="Type I PLP-dependent aspartate aminotransferase-like (Major domain)"/>
    <property type="match status" value="1"/>
</dbReference>
<dbReference type="GO" id="GO:0003700">
    <property type="term" value="F:DNA-binding transcription factor activity"/>
    <property type="evidence" value="ECO:0007669"/>
    <property type="project" value="InterPro"/>
</dbReference>